<dbReference type="RefSeq" id="WP_341834886.1">
    <property type="nucleotide sequence ID" value="NZ_CP149822.1"/>
</dbReference>
<keyword evidence="4" id="KW-1185">Reference proteome</keyword>
<keyword evidence="2" id="KW-0378">Hydrolase</keyword>
<comment type="similarity">
    <text evidence="1">Belongs to the 4-hydroxybenzoyl-CoA thioesterase family.</text>
</comment>
<evidence type="ECO:0000313" key="3">
    <source>
        <dbReference type="EMBL" id="WZN39923.1"/>
    </source>
</evidence>
<evidence type="ECO:0000256" key="2">
    <source>
        <dbReference type="ARBA" id="ARBA00022801"/>
    </source>
</evidence>
<evidence type="ECO:0000313" key="4">
    <source>
        <dbReference type="Proteomes" id="UP001485459"/>
    </source>
</evidence>
<dbReference type="PANTHER" id="PTHR31793">
    <property type="entry name" value="4-HYDROXYBENZOYL-COA THIOESTERASE FAMILY MEMBER"/>
    <property type="match status" value="1"/>
</dbReference>
<dbReference type="InterPro" id="IPR050563">
    <property type="entry name" value="4-hydroxybenzoyl-CoA_TE"/>
</dbReference>
<dbReference type="InterPro" id="IPR029069">
    <property type="entry name" value="HotDog_dom_sf"/>
</dbReference>
<organism evidence="3 4">
    <name type="scientific">Chitinophaga pollutisoli</name>
    <dbReference type="NCBI Taxonomy" id="3133966"/>
    <lineage>
        <taxon>Bacteria</taxon>
        <taxon>Pseudomonadati</taxon>
        <taxon>Bacteroidota</taxon>
        <taxon>Chitinophagia</taxon>
        <taxon>Chitinophagales</taxon>
        <taxon>Chitinophagaceae</taxon>
        <taxon>Chitinophaga</taxon>
    </lineage>
</organism>
<reference evidence="4" key="1">
    <citation type="submission" date="2024-03" db="EMBL/GenBank/DDBJ databases">
        <title>Chitinophaga horti sp. nov., isolated from garden soil.</title>
        <authorList>
            <person name="Lee D.S."/>
            <person name="Han D.M."/>
            <person name="Baek J.H."/>
            <person name="Choi D.G."/>
            <person name="Jeon J.H."/>
            <person name="Jeon C.O."/>
        </authorList>
    </citation>
    <scope>NUCLEOTIDE SEQUENCE [LARGE SCALE GENOMIC DNA]</scope>
    <source>
        <strain evidence="4">GPA1</strain>
    </source>
</reference>
<evidence type="ECO:0000256" key="1">
    <source>
        <dbReference type="ARBA" id="ARBA00005953"/>
    </source>
</evidence>
<dbReference type="SUPFAM" id="SSF54637">
    <property type="entry name" value="Thioesterase/thiol ester dehydrase-isomerase"/>
    <property type="match status" value="1"/>
</dbReference>
<accession>A0ABZ2YJY0</accession>
<sequence>MARVKIDMPEQFRFITQLPVRISDVNYGNHLGNDAIMSILHEARMRYLASFGATELEVFGTALIMADAAIVYKGEGFYGDQLTVELTADEFNAVGFDLFYRISTFRGGQLTIIAEAKTGMVCFDYSARKVARLPEAFKTQLSKTNA</sequence>
<proteinExistence type="inferred from homology"/>
<dbReference type="CDD" id="cd00586">
    <property type="entry name" value="4HBT"/>
    <property type="match status" value="1"/>
</dbReference>
<dbReference type="EMBL" id="CP149822">
    <property type="protein sequence ID" value="WZN39923.1"/>
    <property type="molecule type" value="Genomic_DNA"/>
</dbReference>
<dbReference type="Pfam" id="PF13279">
    <property type="entry name" value="4HBT_2"/>
    <property type="match status" value="1"/>
</dbReference>
<name>A0ABZ2YJY0_9BACT</name>
<dbReference type="PANTHER" id="PTHR31793:SF27">
    <property type="entry name" value="NOVEL THIOESTERASE SUPERFAMILY DOMAIN AND SAPOSIN A-TYPE DOMAIN CONTAINING PROTEIN (0610012H03RIK)"/>
    <property type="match status" value="1"/>
</dbReference>
<dbReference type="Proteomes" id="UP001485459">
    <property type="component" value="Chromosome"/>
</dbReference>
<dbReference type="Gene3D" id="3.10.129.10">
    <property type="entry name" value="Hotdog Thioesterase"/>
    <property type="match status" value="1"/>
</dbReference>
<gene>
    <name evidence="3" type="ORF">WJU16_18255</name>
</gene>
<protein>
    <submittedName>
        <fullName evidence="3">Thioesterase family protein</fullName>
    </submittedName>
</protein>